<feature type="domain" description="Serine aminopeptidase S33" evidence="2">
    <location>
        <begin position="377"/>
        <end position="508"/>
    </location>
</feature>
<name>A0A2A4J2Q3_HELVI</name>
<evidence type="ECO:0000256" key="1">
    <source>
        <dbReference type="SAM" id="Phobius"/>
    </source>
</evidence>
<evidence type="ECO:0000259" key="2">
    <source>
        <dbReference type="Pfam" id="PF12146"/>
    </source>
</evidence>
<sequence>MYHILRIILYRLWVVSTLTLFFGVVVFWFYGFLTAFVVFTVGISGILYNAQDLLLYYPNDPPDSRVFVLQPSNYKLPYESIKINNKDGFKIHLFLIKQTVNSNHKPTMIFFHGNAGNMGQRLSNVSGFYHKLNINILMVEYRGYGLSEGTPSERGLYVDAQSALDYIMQRTDIDVSKIMIFGRSLGGAIAIDLASRLEYRNKIWALVVENTFTSIPDMAQVILKWKCLNWLPPCCHKNKYLSLKKMGHVMTPTLVICGSNDALVPPAMAKELYMRCGAVCKKLVVMPGGGHDDTWTCRDYYSSVQQFLVNVPPLPDEIGILYNAQDLLLYYPNDPPDSRVFVLQPSNYKLPYESIKINNKDGFKIHLFLIKQTVNSNHKPTMIFFHGNAGNMGQRLSNVSGFYHKLNINILMVEYRGYGLSEGTPSERGLYVDAQSALDYIMQRTDIDVSKIMIFGRSLGGAIAIDLASRLEYRNKIWALVVENTFTSIPDMAQVILKWKCLNWLPPCCHKNKYLSLKKMGHVMTPTLVICGSNDALVPPAMAKELYMRCGAVCKKLVVMPGGGHDDTWTCRDYYSSVQQFLVNVPPLPDEIGPFFDDDTNSTKRHTIVHTV</sequence>
<dbReference type="InterPro" id="IPR022742">
    <property type="entry name" value="Hydrolase_4"/>
</dbReference>
<reference evidence="3" key="1">
    <citation type="submission" date="2017-09" db="EMBL/GenBank/DDBJ databases">
        <title>Contemporary evolution of a Lepidopteran species, Heliothis virescens, in response to modern agricultural practices.</title>
        <authorList>
            <person name="Fritz M.L."/>
            <person name="Deyonke A.M."/>
            <person name="Papanicolaou A."/>
            <person name="Micinski S."/>
            <person name="Westbrook J."/>
            <person name="Gould F."/>
        </authorList>
    </citation>
    <scope>NUCLEOTIDE SEQUENCE [LARGE SCALE GENOMIC DNA]</scope>
    <source>
        <strain evidence="3">HvINT-</strain>
        <tissue evidence="3">Whole body</tissue>
    </source>
</reference>
<dbReference type="AlphaFoldDB" id="A0A2A4J2Q3"/>
<keyword evidence="1" id="KW-1133">Transmembrane helix</keyword>
<evidence type="ECO:0000313" key="3">
    <source>
        <dbReference type="EMBL" id="PCG66281.1"/>
    </source>
</evidence>
<dbReference type="GO" id="GO:0016020">
    <property type="term" value="C:membrane"/>
    <property type="evidence" value="ECO:0007669"/>
    <property type="project" value="TreeGrafter"/>
</dbReference>
<dbReference type="SUPFAM" id="SSF53474">
    <property type="entry name" value="alpha/beta-Hydrolases"/>
    <property type="match status" value="2"/>
</dbReference>
<comment type="caution">
    <text evidence="3">The sequence shown here is derived from an EMBL/GenBank/DDBJ whole genome shotgun (WGS) entry which is preliminary data.</text>
</comment>
<feature type="transmembrane region" description="Helical" evidence="1">
    <location>
        <begin position="12"/>
        <end position="30"/>
    </location>
</feature>
<accession>A0A2A4J2Q3</accession>
<dbReference type="PANTHER" id="PTHR12277:SF81">
    <property type="entry name" value="PROTEIN ABHD13"/>
    <property type="match status" value="1"/>
</dbReference>
<proteinExistence type="predicted"/>
<dbReference type="Gene3D" id="3.40.50.1820">
    <property type="entry name" value="alpha/beta hydrolase"/>
    <property type="match status" value="2"/>
</dbReference>
<keyword evidence="1" id="KW-0472">Membrane</keyword>
<dbReference type="GO" id="GO:0008474">
    <property type="term" value="F:palmitoyl-(protein) hydrolase activity"/>
    <property type="evidence" value="ECO:0007669"/>
    <property type="project" value="TreeGrafter"/>
</dbReference>
<keyword evidence="1" id="KW-0812">Transmembrane</keyword>
<dbReference type="ESTHER" id="helvi-a0a2a4j2q3.1">
    <property type="family name" value="ABHD13-BEM46"/>
</dbReference>
<protein>
    <recommendedName>
        <fullName evidence="2">Serine aminopeptidase S33 domain-containing protein</fullName>
    </recommendedName>
</protein>
<organism evidence="3">
    <name type="scientific">Heliothis virescens</name>
    <name type="common">Tobacco budworm moth</name>
    <dbReference type="NCBI Taxonomy" id="7102"/>
    <lineage>
        <taxon>Eukaryota</taxon>
        <taxon>Metazoa</taxon>
        <taxon>Ecdysozoa</taxon>
        <taxon>Arthropoda</taxon>
        <taxon>Hexapoda</taxon>
        <taxon>Insecta</taxon>
        <taxon>Pterygota</taxon>
        <taxon>Neoptera</taxon>
        <taxon>Endopterygota</taxon>
        <taxon>Lepidoptera</taxon>
        <taxon>Glossata</taxon>
        <taxon>Ditrysia</taxon>
        <taxon>Noctuoidea</taxon>
        <taxon>Noctuidae</taxon>
        <taxon>Heliothinae</taxon>
        <taxon>Heliothis</taxon>
    </lineage>
</organism>
<dbReference type="STRING" id="7102.A0A2A4J2Q3"/>
<dbReference type="InterPro" id="IPR029058">
    <property type="entry name" value="AB_hydrolase_fold"/>
</dbReference>
<dbReference type="PANTHER" id="PTHR12277">
    <property type="entry name" value="ALPHA/BETA HYDROLASE DOMAIN-CONTAINING PROTEIN"/>
    <property type="match status" value="1"/>
</dbReference>
<feature type="domain" description="Serine aminopeptidase S33" evidence="2">
    <location>
        <begin position="103"/>
        <end position="234"/>
    </location>
</feature>
<dbReference type="Pfam" id="PF12146">
    <property type="entry name" value="Hydrolase_4"/>
    <property type="match status" value="2"/>
</dbReference>
<gene>
    <name evidence="3" type="ORF">B5V51_7885</name>
</gene>
<dbReference type="EMBL" id="NWSH01003445">
    <property type="protein sequence ID" value="PCG66281.1"/>
    <property type="molecule type" value="Genomic_DNA"/>
</dbReference>